<dbReference type="EMBL" id="SJTH01000059">
    <property type="protein sequence ID" value="TCJ01518.1"/>
    <property type="molecule type" value="Genomic_DNA"/>
</dbReference>
<sequence length="257" mass="30007">MDKNNQSLFPDERLVESEINTIVVKGMVKRDSLAKMLISMYKQIGIRFIMRDYKEIIAAVAVMALFMYVMTKNGQTTQYKQTHYYGMIMLVSPILYMFLSIFPFIQNKLNETYEVEMTCKYNLYQIAAFRMFSFSIFCFLLNTIWIILLAMKFSSFQFVQAFLISTTSLLLFSLVLIYILSIVKTLIAKVGIQLSWIGINLMLVIIDSTVYYKLLVSVPWYLYGMIICLASYLYVKKIKEFMLQNKLRGVNGYVNGY</sequence>
<feature type="transmembrane region" description="Helical" evidence="1">
    <location>
        <begin position="218"/>
        <end position="235"/>
    </location>
</feature>
<reference evidence="3 4" key="1">
    <citation type="submission" date="2019-03" db="EMBL/GenBank/DDBJ databases">
        <authorList>
            <person name="Jensen L."/>
            <person name="Storgaard J."/>
            <person name="Sulaj E."/>
            <person name="Schramm A."/>
            <person name="Marshall I.P.G."/>
        </authorList>
    </citation>
    <scope>NUCLEOTIDE SEQUENCE [LARGE SCALE GENOMIC DNA]</scope>
    <source>
        <strain evidence="3 4">2017H2G3</strain>
    </source>
</reference>
<keyword evidence="1" id="KW-1133">Transmembrane helix</keyword>
<keyword evidence="1" id="KW-0472">Membrane</keyword>
<feature type="transmembrane region" description="Helical" evidence="1">
    <location>
        <begin position="53"/>
        <end position="71"/>
    </location>
</feature>
<dbReference type="Proteomes" id="UP000293846">
    <property type="component" value="Unassembled WGS sequence"/>
</dbReference>
<proteinExistence type="predicted"/>
<evidence type="ECO:0000259" key="2">
    <source>
        <dbReference type="Pfam" id="PF11970"/>
    </source>
</evidence>
<dbReference type="OrthoDB" id="1911369at2"/>
<dbReference type="STRING" id="1742358.GCA_001439605_02350"/>
<evidence type="ECO:0000256" key="1">
    <source>
        <dbReference type="SAM" id="Phobius"/>
    </source>
</evidence>
<feature type="transmembrane region" description="Helical" evidence="1">
    <location>
        <begin position="126"/>
        <end position="151"/>
    </location>
</feature>
<feature type="transmembrane region" description="Helical" evidence="1">
    <location>
        <begin position="157"/>
        <end position="180"/>
    </location>
</feature>
<name>A0A4R1AP48_9BACI</name>
<dbReference type="RefSeq" id="WP_057765117.1">
    <property type="nucleotide sequence ID" value="NZ_CP183326.1"/>
</dbReference>
<dbReference type="AlphaFoldDB" id="A0A4R1AP48"/>
<feature type="domain" description="G protein-coupled receptor GPR1/2/3 C-terminal" evidence="2">
    <location>
        <begin position="88"/>
        <end position="131"/>
    </location>
</feature>
<dbReference type="Pfam" id="PF11970">
    <property type="entry name" value="GPR_Gpa2_C"/>
    <property type="match status" value="1"/>
</dbReference>
<feature type="transmembrane region" description="Helical" evidence="1">
    <location>
        <begin position="83"/>
        <end position="105"/>
    </location>
</feature>
<evidence type="ECO:0000313" key="3">
    <source>
        <dbReference type="EMBL" id="TCJ01518.1"/>
    </source>
</evidence>
<accession>A0A4R1AP48</accession>
<comment type="caution">
    <text evidence="3">The sequence shown here is derived from an EMBL/GenBank/DDBJ whole genome shotgun (WGS) entry which is preliminary data.</text>
</comment>
<evidence type="ECO:0000313" key="4">
    <source>
        <dbReference type="Proteomes" id="UP000293846"/>
    </source>
</evidence>
<keyword evidence="4" id="KW-1185">Reference proteome</keyword>
<gene>
    <name evidence="3" type="ORF">E0Y62_23605</name>
</gene>
<keyword evidence="1" id="KW-0812">Transmembrane</keyword>
<protein>
    <recommendedName>
        <fullName evidence="2">G protein-coupled receptor GPR1/2/3 C-terminal domain-containing protein</fullName>
    </recommendedName>
</protein>
<dbReference type="InterPro" id="IPR022596">
    <property type="entry name" value="GPR1/2/3_C"/>
</dbReference>
<organism evidence="3 4">
    <name type="scientific">Cytobacillus praedii</name>
    <dbReference type="NCBI Taxonomy" id="1742358"/>
    <lineage>
        <taxon>Bacteria</taxon>
        <taxon>Bacillati</taxon>
        <taxon>Bacillota</taxon>
        <taxon>Bacilli</taxon>
        <taxon>Bacillales</taxon>
        <taxon>Bacillaceae</taxon>
        <taxon>Cytobacillus</taxon>
    </lineage>
</organism>
<feature type="transmembrane region" description="Helical" evidence="1">
    <location>
        <begin position="192"/>
        <end position="212"/>
    </location>
</feature>